<evidence type="ECO:0000256" key="1">
    <source>
        <dbReference type="ARBA" id="ARBA00022679"/>
    </source>
</evidence>
<feature type="domain" description="Thiamin pyrophosphokinase thiamin-binding" evidence="6">
    <location>
        <begin position="149"/>
        <end position="207"/>
    </location>
</feature>
<dbReference type="RefSeq" id="WP_377719749.1">
    <property type="nucleotide sequence ID" value="NZ_JBHSAM010000028.1"/>
</dbReference>
<proteinExistence type="predicted"/>
<dbReference type="Pfam" id="PF04263">
    <property type="entry name" value="TPK_catalytic"/>
    <property type="match status" value="1"/>
</dbReference>
<accession>A0ABV8K571</accession>
<keyword evidence="3" id="KW-0418">Kinase</keyword>
<sequence>MFNQRILIFTGGQLGQWAIELAQPDDYLIGADSGAYFLAANGLAPDIAIGDFDSVTDEQFAMIQRCSRRVETCDPIDKDYTDTELAYRFALAMEPREVILVGALGSRFDHSLANVHLLRDAIGRNVRASIVDAHNRIRLTDRKLTLTAGGYSHVSLLPLTPVVSGIDLQGFRYPLQNAALEIGQSLGISNVLEANEGTVSVREGLLLVIESRD</sequence>
<dbReference type="InterPro" id="IPR036371">
    <property type="entry name" value="TPK_B1-bd_sf"/>
</dbReference>
<evidence type="ECO:0000259" key="6">
    <source>
        <dbReference type="SMART" id="SM00983"/>
    </source>
</evidence>
<keyword evidence="2" id="KW-0547">Nucleotide-binding</keyword>
<dbReference type="SUPFAM" id="SSF63999">
    <property type="entry name" value="Thiamin pyrophosphokinase, catalytic domain"/>
    <property type="match status" value="1"/>
</dbReference>
<dbReference type="InterPro" id="IPR006282">
    <property type="entry name" value="Thi_PPkinase"/>
</dbReference>
<dbReference type="PANTHER" id="PTHR41299:SF1">
    <property type="entry name" value="THIAMINE PYROPHOSPHOKINASE"/>
    <property type="match status" value="1"/>
</dbReference>
<keyword evidence="8" id="KW-1185">Reference proteome</keyword>
<dbReference type="Pfam" id="PF04265">
    <property type="entry name" value="TPK_B1_binding"/>
    <property type="match status" value="1"/>
</dbReference>
<protein>
    <recommendedName>
        <fullName evidence="5">Thiamine diphosphokinase</fullName>
        <ecNumber evidence="5">2.7.6.2</ecNumber>
    </recommendedName>
</protein>
<organism evidence="7 8">
    <name type="scientific">Paenibacillus xanthanilyticus</name>
    <dbReference type="NCBI Taxonomy" id="1783531"/>
    <lineage>
        <taxon>Bacteria</taxon>
        <taxon>Bacillati</taxon>
        <taxon>Bacillota</taxon>
        <taxon>Bacilli</taxon>
        <taxon>Bacillales</taxon>
        <taxon>Paenibacillaceae</taxon>
        <taxon>Paenibacillus</taxon>
    </lineage>
</organism>
<dbReference type="Gene3D" id="3.40.50.10240">
    <property type="entry name" value="Thiamin pyrophosphokinase, catalytic domain"/>
    <property type="match status" value="1"/>
</dbReference>
<evidence type="ECO:0000256" key="2">
    <source>
        <dbReference type="ARBA" id="ARBA00022741"/>
    </source>
</evidence>
<dbReference type="InterPro" id="IPR007371">
    <property type="entry name" value="TPK_catalytic"/>
</dbReference>
<keyword evidence="1 7" id="KW-0808">Transferase</keyword>
<dbReference type="InterPro" id="IPR036759">
    <property type="entry name" value="TPK_catalytic_sf"/>
</dbReference>
<dbReference type="CDD" id="cd07995">
    <property type="entry name" value="TPK"/>
    <property type="match status" value="1"/>
</dbReference>
<comment type="caution">
    <text evidence="7">The sequence shown here is derived from an EMBL/GenBank/DDBJ whole genome shotgun (WGS) entry which is preliminary data.</text>
</comment>
<dbReference type="PANTHER" id="PTHR41299">
    <property type="entry name" value="THIAMINE PYROPHOSPHOKINASE"/>
    <property type="match status" value="1"/>
</dbReference>
<dbReference type="Proteomes" id="UP001595715">
    <property type="component" value="Unassembled WGS sequence"/>
</dbReference>
<dbReference type="InterPro" id="IPR007373">
    <property type="entry name" value="Thiamin_PyroPKinase_B1-bd"/>
</dbReference>
<keyword evidence="4" id="KW-0067">ATP-binding</keyword>
<evidence type="ECO:0000256" key="4">
    <source>
        <dbReference type="ARBA" id="ARBA00022840"/>
    </source>
</evidence>
<dbReference type="GO" id="GO:0004788">
    <property type="term" value="F:thiamine diphosphokinase activity"/>
    <property type="evidence" value="ECO:0007669"/>
    <property type="project" value="UniProtKB-EC"/>
</dbReference>
<evidence type="ECO:0000313" key="7">
    <source>
        <dbReference type="EMBL" id="MFC4101122.1"/>
    </source>
</evidence>
<gene>
    <name evidence="7" type="ORF">ACFOZ8_15885</name>
</gene>
<dbReference type="SMART" id="SM00983">
    <property type="entry name" value="TPK_B1_binding"/>
    <property type="match status" value="1"/>
</dbReference>
<dbReference type="EMBL" id="JBHSAM010000028">
    <property type="protein sequence ID" value="MFC4101122.1"/>
    <property type="molecule type" value="Genomic_DNA"/>
</dbReference>
<dbReference type="SUPFAM" id="SSF63862">
    <property type="entry name" value="Thiamin pyrophosphokinase, substrate-binding domain"/>
    <property type="match status" value="1"/>
</dbReference>
<reference evidence="8" key="1">
    <citation type="journal article" date="2019" name="Int. J. Syst. Evol. Microbiol.">
        <title>The Global Catalogue of Microorganisms (GCM) 10K type strain sequencing project: providing services to taxonomists for standard genome sequencing and annotation.</title>
        <authorList>
            <consortium name="The Broad Institute Genomics Platform"/>
            <consortium name="The Broad Institute Genome Sequencing Center for Infectious Disease"/>
            <person name="Wu L."/>
            <person name="Ma J."/>
        </authorList>
    </citation>
    <scope>NUCLEOTIDE SEQUENCE [LARGE SCALE GENOMIC DNA]</scope>
    <source>
        <strain evidence="8">IBRC-M 10987</strain>
    </source>
</reference>
<dbReference type="NCBIfam" id="TIGR01378">
    <property type="entry name" value="thi_PPkinase"/>
    <property type="match status" value="1"/>
</dbReference>
<evidence type="ECO:0000256" key="5">
    <source>
        <dbReference type="NCBIfam" id="TIGR01378"/>
    </source>
</evidence>
<evidence type="ECO:0000256" key="3">
    <source>
        <dbReference type="ARBA" id="ARBA00022777"/>
    </source>
</evidence>
<dbReference type="InterPro" id="IPR053149">
    <property type="entry name" value="TPK"/>
</dbReference>
<dbReference type="EC" id="2.7.6.2" evidence="5"/>
<evidence type="ECO:0000313" key="8">
    <source>
        <dbReference type="Proteomes" id="UP001595715"/>
    </source>
</evidence>
<name>A0ABV8K571_9BACL</name>